<organism evidence="1 2">
    <name type="scientific">Chondrus crispus</name>
    <name type="common">Carrageen Irish moss</name>
    <name type="synonym">Polymorpha crispa</name>
    <dbReference type="NCBI Taxonomy" id="2769"/>
    <lineage>
        <taxon>Eukaryota</taxon>
        <taxon>Rhodophyta</taxon>
        <taxon>Florideophyceae</taxon>
        <taxon>Rhodymeniophycidae</taxon>
        <taxon>Gigartinales</taxon>
        <taxon>Gigartinaceae</taxon>
        <taxon>Chondrus</taxon>
    </lineage>
</organism>
<dbReference type="Gramene" id="CDF33979">
    <property type="protein sequence ID" value="CDF33979"/>
    <property type="gene ID" value="CHC_T00002483001"/>
</dbReference>
<dbReference type="RefSeq" id="XP_005713798.1">
    <property type="nucleotide sequence ID" value="XM_005713741.1"/>
</dbReference>
<dbReference type="GeneID" id="17321513"/>
<dbReference type="AlphaFoldDB" id="R7Q7J9"/>
<name>R7Q7J9_CHOCR</name>
<protein>
    <submittedName>
        <fullName evidence="1">Uncharacterized protein</fullName>
    </submittedName>
</protein>
<sequence length="137" mass="15123">MALSSNCHVGRPLWPKVDAVVFTDASWGAAWNGQVPAAGFFDEQQEGAHINELLAARCHLRAAQLCTSCAAEVQLVTDSKVTEFVVRNMTSCSPRLLARLRELRDLCKAEGVFLSTGHIPSVLNTWADRLSRQPWMD</sequence>
<reference evidence="2" key="1">
    <citation type="journal article" date="2013" name="Proc. Natl. Acad. Sci. U.S.A.">
        <title>Genome structure and metabolic features in the red seaweed Chondrus crispus shed light on evolution of the Archaeplastida.</title>
        <authorList>
            <person name="Collen J."/>
            <person name="Porcel B."/>
            <person name="Carre W."/>
            <person name="Ball S.G."/>
            <person name="Chaparro C."/>
            <person name="Tonon T."/>
            <person name="Barbeyron T."/>
            <person name="Michel G."/>
            <person name="Noel B."/>
            <person name="Valentin K."/>
            <person name="Elias M."/>
            <person name="Artiguenave F."/>
            <person name="Arun A."/>
            <person name="Aury J.M."/>
            <person name="Barbosa-Neto J.F."/>
            <person name="Bothwell J.H."/>
            <person name="Bouget F.Y."/>
            <person name="Brillet L."/>
            <person name="Cabello-Hurtado F."/>
            <person name="Capella-Gutierrez S."/>
            <person name="Charrier B."/>
            <person name="Cladiere L."/>
            <person name="Cock J.M."/>
            <person name="Coelho S.M."/>
            <person name="Colleoni C."/>
            <person name="Czjzek M."/>
            <person name="Da Silva C."/>
            <person name="Delage L."/>
            <person name="Denoeud F."/>
            <person name="Deschamps P."/>
            <person name="Dittami S.M."/>
            <person name="Gabaldon T."/>
            <person name="Gachon C.M."/>
            <person name="Groisillier A."/>
            <person name="Herve C."/>
            <person name="Jabbari K."/>
            <person name="Katinka M."/>
            <person name="Kloareg B."/>
            <person name="Kowalczyk N."/>
            <person name="Labadie K."/>
            <person name="Leblanc C."/>
            <person name="Lopez P.J."/>
            <person name="McLachlan D.H."/>
            <person name="Meslet-Cladiere L."/>
            <person name="Moustafa A."/>
            <person name="Nehr Z."/>
            <person name="Nyvall Collen P."/>
            <person name="Panaud O."/>
            <person name="Partensky F."/>
            <person name="Poulain J."/>
            <person name="Rensing S.A."/>
            <person name="Rousvoal S."/>
            <person name="Samson G."/>
            <person name="Symeonidi A."/>
            <person name="Weissenbach J."/>
            <person name="Zambounis A."/>
            <person name="Wincker P."/>
            <person name="Boyen C."/>
        </authorList>
    </citation>
    <scope>NUCLEOTIDE SEQUENCE [LARGE SCALE GENOMIC DNA]</scope>
    <source>
        <strain evidence="2">cv. Stackhouse</strain>
    </source>
</reference>
<keyword evidence="2" id="KW-1185">Reference proteome</keyword>
<dbReference type="Proteomes" id="UP000012073">
    <property type="component" value="Unassembled WGS sequence"/>
</dbReference>
<dbReference type="EMBL" id="HG001664">
    <property type="protein sequence ID" value="CDF33979.1"/>
    <property type="molecule type" value="Genomic_DNA"/>
</dbReference>
<accession>R7Q7J9</accession>
<dbReference type="InterPro" id="IPR036397">
    <property type="entry name" value="RNaseH_sf"/>
</dbReference>
<dbReference type="Gene3D" id="3.30.420.10">
    <property type="entry name" value="Ribonuclease H-like superfamily/Ribonuclease H"/>
    <property type="match status" value="1"/>
</dbReference>
<proteinExistence type="predicted"/>
<evidence type="ECO:0000313" key="1">
    <source>
        <dbReference type="EMBL" id="CDF33979.1"/>
    </source>
</evidence>
<dbReference type="GO" id="GO:0003676">
    <property type="term" value="F:nucleic acid binding"/>
    <property type="evidence" value="ECO:0007669"/>
    <property type="project" value="InterPro"/>
</dbReference>
<gene>
    <name evidence="1" type="ORF">CHC_T00002483001</name>
</gene>
<dbReference type="KEGG" id="ccp:CHC_T00002483001"/>
<evidence type="ECO:0000313" key="2">
    <source>
        <dbReference type="Proteomes" id="UP000012073"/>
    </source>
</evidence>